<dbReference type="GO" id="GO:0000160">
    <property type="term" value="P:phosphorelay signal transduction system"/>
    <property type="evidence" value="ECO:0007669"/>
    <property type="project" value="InterPro"/>
</dbReference>
<dbReference type="Gene3D" id="3.40.50.2300">
    <property type="match status" value="1"/>
</dbReference>
<dbReference type="EMBL" id="CP002772">
    <property type="protein sequence ID" value="AEG18159.1"/>
    <property type="molecule type" value="Genomic_DNA"/>
</dbReference>
<organism evidence="4 5">
    <name type="scientific">Methanobacterium paludis (strain DSM 25820 / JCM 18151 / SWAN1)</name>
    <dbReference type="NCBI Taxonomy" id="868131"/>
    <lineage>
        <taxon>Archaea</taxon>
        <taxon>Methanobacteriati</taxon>
        <taxon>Methanobacteriota</taxon>
        <taxon>Methanomada group</taxon>
        <taxon>Methanobacteria</taxon>
        <taxon>Methanobacteriales</taxon>
        <taxon>Methanobacteriaceae</taxon>
        <taxon>Methanobacterium</taxon>
    </lineage>
</organism>
<dbReference type="eggNOG" id="arCOG06537">
    <property type="taxonomic scope" value="Archaea"/>
</dbReference>
<gene>
    <name evidence="4" type="ordered locus">MSWAN_1141</name>
</gene>
<dbReference type="AlphaFoldDB" id="F6D4V0"/>
<reference evidence="4 5" key="1">
    <citation type="journal article" date="2014" name="Int. J. Syst. Evol. Microbiol.">
        <title>Methanobacterium paludis sp. nov. and a novel strain of Methanobacterium lacus isolated from northern peatlands.</title>
        <authorList>
            <person name="Cadillo-Quiroz H."/>
            <person name="Brauer S.L."/>
            <person name="Goodson N."/>
            <person name="Yavitt J.B."/>
            <person name="Zinder S.H."/>
        </authorList>
    </citation>
    <scope>NUCLEOTIDE SEQUENCE [LARGE SCALE GENOMIC DNA]</scope>
    <source>
        <strain evidence="5">DSM 25820 / JCM 18151 / SWAN1</strain>
    </source>
</reference>
<evidence type="ECO:0000313" key="4">
    <source>
        <dbReference type="EMBL" id="AEG18159.1"/>
    </source>
</evidence>
<dbReference type="RefSeq" id="WP_013825661.1">
    <property type="nucleotide sequence ID" value="NC_015574.1"/>
</dbReference>
<dbReference type="InterPro" id="IPR050595">
    <property type="entry name" value="Bact_response_regulator"/>
</dbReference>
<name>F6D4V0_METPW</name>
<proteinExistence type="predicted"/>
<keyword evidence="1 2" id="KW-0597">Phosphoprotein</keyword>
<dbReference type="InterPro" id="IPR011006">
    <property type="entry name" value="CheY-like_superfamily"/>
</dbReference>
<keyword evidence="5" id="KW-1185">Reference proteome</keyword>
<evidence type="ECO:0000256" key="1">
    <source>
        <dbReference type="ARBA" id="ARBA00022553"/>
    </source>
</evidence>
<evidence type="ECO:0000256" key="2">
    <source>
        <dbReference type="PROSITE-ProRule" id="PRU00169"/>
    </source>
</evidence>
<evidence type="ECO:0000259" key="3">
    <source>
        <dbReference type="PROSITE" id="PS50110"/>
    </source>
</evidence>
<dbReference type="SMART" id="SM00448">
    <property type="entry name" value="REC"/>
    <property type="match status" value="1"/>
</dbReference>
<dbReference type="GeneID" id="10668646"/>
<dbReference type="HOGENOM" id="CLU_000445_69_11_2"/>
<sequence length="131" mass="15007">MSDENILIVEDEMILAMSMKQELMNLDYNIVDVVDTGEKAIKSANELKPDLIMMDITLKGKMDGIESAKQINENLDIPIIYMTAYSNDDVLNRIIKTKTYGYLCKPFEKEEMNTAIKTIISKHKSRIEIIN</sequence>
<dbReference type="PANTHER" id="PTHR44591">
    <property type="entry name" value="STRESS RESPONSE REGULATOR PROTEIN 1"/>
    <property type="match status" value="1"/>
</dbReference>
<accession>F6D4V0</accession>
<dbReference type="InterPro" id="IPR001789">
    <property type="entry name" value="Sig_transdc_resp-reg_receiver"/>
</dbReference>
<dbReference type="PROSITE" id="PS50110">
    <property type="entry name" value="RESPONSE_REGULATORY"/>
    <property type="match status" value="1"/>
</dbReference>
<dbReference type="STRING" id="868131.MSWAN_1141"/>
<protein>
    <submittedName>
        <fullName evidence="4">Response regulator receiver protein</fullName>
    </submittedName>
</protein>
<dbReference type="PANTHER" id="PTHR44591:SF3">
    <property type="entry name" value="RESPONSE REGULATORY DOMAIN-CONTAINING PROTEIN"/>
    <property type="match status" value="1"/>
</dbReference>
<dbReference type="Proteomes" id="UP000009231">
    <property type="component" value="Chromosome"/>
</dbReference>
<feature type="domain" description="Response regulatory" evidence="3">
    <location>
        <begin position="5"/>
        <end position="120"/>
    </location>
</feature>
<dbReference type="KEGG" id="mew:MSWAN_1141"/>
<dbReference type="SUPFAM" id="SSF52172">
    <property type="entry name" value="CheY-like"/>
    <property type="match status" value="1"/>
</dbReference>
<dbReference type="OrthoDB" id="2830at2157"/>
<dbReference type="Pfam" id="PF00072">
    <property type="entry name" value="Response_reg"/>
    <property type="match status" value="1"/>
</dbReference>
<feature type="modified residue" description="4-aspartylphosphate" evidence="2">
    <location>
        <position position="55"/>
    </location>
</feature>
<dbReference type="CDD" id="cd17534">
    <property type="entry name" value="REC_DC-like"/>
    <property type="match status" value="1"/>
</dbReference>
<evidence type="ECO:0000313" key="5">
    <source>
        <dbReference type="Proteomes" id="UP000009231"/>
    </source>
</evidence>